<dbReference type="Proteomes" id="UP000288716">
    <property type="component" value="Unassembled WGS sequence"/>
</dbReference>
<dbReference type="PANTHER" id="PTHR10342:SF273">
    <property type="entry name" value="RE14504P"/>
    <property type="match status" value="1"/>
</dbReference>
<dbReference type="AlphaFoldDB" id="A0A443RU08"/>
<name>A0A443RU08_9ACAR</name>
<sequence length="120" mass="13878">MNRKPTYSVLLEKKIDCGEKPSDANKNCKANIEHCLFNLDDDPCEFNNLAHAYPNIVRQLWDKLVAYNKTAMPVQNQPIDPCGNPMLHNGVFTNWQDTEICKNKQFDETNTILQLRKKLI</sequence>
<dbReference type="EMBL" id="NCKV01038246">
    <property type="protein sequence ID" value="RWS18539.1"/>
    <property type="molecule type" value="Genomic_DNA"/>
</dbReference>
<evidence type="ECO:0000256" key="1">
    <source>
        <dbReference type="ARBA" id="ARBA00022723"/>
    </source>
</evidence>
<reference evidence="4 5" key="1">
    <citation type="journal article" date="2018" name="Gigascience">
        <title>Genomes of trombidid mites reveal novel predicted allergens and laterally-transferred genes associated with secondary metabolism.</title>
        <authorList>
            <person name="Dong X."/>
            <person name="Chaisiri K."/>
            <person name="Xia D."/>
            <person name="Armstrong S.D."/>
            <person name="Fang Y."/>
            <person name="Donnelly M.J."/>
            <person name="Kadowaki T."/>
            <person name="McGarry J.W."/>
            <person name="Darby A.C."/>
            <person name="Makepeace B.L."/>
        </authorList>
    </citation>
    <scope>NUCLEOTIDE SEQUENCE [LARGE SCALE GENOMIC DNA]</scope>
    <source>
        <strain evidence="4">UoL-UT</strain>
    </source>
</reference>
<evidence type="ECO:0000256" key="3">
    <source>
        <dbReference type="ARBA" id="ARBA00023180"/>
    </source>
</evidence>
<comment type="caution">
    <text evidence="4">The sequence shown here is derived from an EMBL/GenBank/DDBJ whole genome shotgun (WGS) entry which is preliminary data.</text>
</comment>
<organism evidence="4 5">
    <name type="scientific">Leptotrombidium deliense</name>
    <dbReference type="NCBI Taxonomy" id="299467"/>
    <lineage>
        <taxon>Eukaryota</taxon>
        <taxon>Metazoa</taxon>
        <taxon>Ecdysozoa</taxon>
        <taxon>Arthropoda</taxon>
        <taxon>Chelicerata</taxon>
        <taxon>Arachnida</taxon>
        <taxon>Acari</taxon>
        <taxon>Acariformes</taxon>
        <taxon>Trombidiformes</taxon>
        <taxon>Prostigmata</taxon>
        <taxon>Anystina</taxon>
        <taxon>Parasitengona</taxon>
        <taxon>Trombiculoidea</taxon>
        <taxon>Trombiculidae</taxon>
        <taxon>Leptotrombidium</taxon>
    </lineage>
</organism>
<evidence type="ECO:0000313" key="5">
    <source>
        <dbReference type="Proteomes" id="UP000288716"/>
    </source>
</evidence>
<dbReference type="GO" id="GO:0008484">
    <property type="term" value="F:sulfuric ester hydrolase activity"/>
    <property type="evidence" value="ECO:0007669"/>
    <property type="project" value="InterPro"/>
</dbReference>
<keyword evidence="2" id="KW-0106">Calcium</keyword>
<proteinExistence type="predicted"/>
<dbReference type="SUPFAM" id="SSF53649">
    <property type="entry name" value="Alkaline phosphatase-like"/>
    <property type="match status" value="1"/>
</dbReference>
<dbReference type="InterPro" id="IPR017850">
    <property type="entry name" value="Alkaline_phosphatase_core_sf"/>
</dbReference>
<dbReference type="Gene3D" id="3.30.1120.10">
    <property type="match status" value="1"/>
</dbReference>
<keyword evidence="3" id="KW-0325">Glycoprotein</keyword>
<protein>
    <submittedName>
        <fullName evidence="4">Arylsulfatase I-like protein</fullName>
    </submittedName>
</protein>
<dbReference type="PANTHER" id="PTHR10342">
    <property type="entry name" value="ARYLSULFATASE"/>
    <property type="match status" value="1"/>
</dbReference>
<dbReference type="OrthoDB" id="6514956at2759"/>
<dbReference type="GO" id="GO:0046872">
    <property type="term" value="F:metal ion binding"/>
    <property type="evidence" value="ECO:0007669"/>
    <property type="project" value="UniProtKB-KW"/>
</dbReference>
<keyword evidence="5" id="KW-1185">Reference proteome</keyword>
<evidence type="ECO:0000256" key="2">
    <source>
        <dbReference type="ARBA" id="ARBA00022837"/>
    </source>
</evidence>
<dbReference type="STRING" id="299467.A0A443RU08"/>
<evidence type="ECO:0000313" key="4">
    <source>
        <dbReference type="EMBL" id="RWS18539.1"/>
    </source>
</evidence>
<keyword evidence="1" id="KW-0479">Metal-binding</keyword>
<dbReference type="VEuPathDB" id="VectorBase:LDEU013501"/>
<accession>A0A443RU08</accession>
<dbReference type="InterPro" id="IPR047115">
    <property type="entry name" value="ARSB"/>
</dbReference>
<gene>
    <name evidence="4" type="ORF">B4U80_14598</name>
</gene>